<name>A0A7T7XNS9_9SPIR</name>
<dbReference type="AlphaFoldDB" id="A0A7T7XNS9"/>
<protein>
    <submittedName>
        <fullName evidence="1">Uncharacterized protein</fullName>
    </submittedName>
</protein>
<dbReference type="EMBL" id="CP067089">
    <property type="protein sequence ID" value="QQO09731.1"/>
    <property type="molecule type" value="Genomic_DNA"/>
</dbReference>
<dbReference type="RefSeq" id="WP_215627034.1">
    <property type="nucleotide sequence ID" value="NZ_CP067089.2"/>
</dbReference>
<dbReference type="KEGG" id="bhc:JFL75_02090"/>
<reference evidence="1" key="1">
    <citation type="submission" date="2021-01" db="EMBL/GenBank/DDBJ databases">
        <title>Description of Breznakiella homolactica.</title>
        <authorList>
            <person name="Song Y."/>
            <person name="Brune A."/>
        </authorList>
    </citation>
    <scope>NUCLEOTIDE SEQUENCE</scope>
    <source>
        <strain evidence="1">RmG30</strain>
    </source>
</reference>
<gene>
    <name evidence="1" type="ORF">JFL75_02090</name>
</gene>
<accession>A0A7T7XNS9</accession>
<sequence length="484" mass="53122">MNHGFFLFIRVALFFLFLPVFLRGEEKKAGFRGDLFFSGSWEQQGKLDNRGDLRLITPFYGLSARFQVLDRRPAMFLEDTGNSITGFSGGIYHKATNSRILYGTIDEWGLPARIRSPWIRSLPLAERHAPMGGDLKTETVSTREPAAYLYLGSPQFGPVRIFLSALADSPKLPDFGGGAEFTFKKQNRLRLEGFYTEQTLAARKSSTWFSAAPPLPERDFRLGAGSIAFSSPFFSFAADWAYSETYAYGSGTYGNLGITAGNKPWRVSLGADVSEGRYVGRDGKIPGEGLRFGGAAEYRGVRGSLYKITTAVRASAWDEKFNKSTTNFSVYFPRAVNPMPVWPQKCTVTLKRDGSSAAAEDSAVVSVHTQIGPLGTGLSASVKWKSPYDAHPQPYPVPSGQGSPYSVGGSGEATYKIGFITVKAKLGCTAERDKRNIWDLSLSAAAVRPSGRFRISLDIEEKLEDWNLGFSWQIRKTGISGSAP</sequence>
<proteinExistence type="predicted"/>
<dbReference type="Proteomes" id="UP000595917">
    <property type="component" value="Chromosome"/>
</dbReference>
<organism evidence="1 2">
    <name type="scientific">Breznakiella homolactica</name>
    <dbReference type="NCBI Taxonomy" id="2798577"/>
    <lineage>
        <taxon>Bacteria</taxon>
        <taxon>Pseudomonadati</taxon>
        <taxon>Spirochaetota</taxon>
        <taxon>Spirochaetia</taxon>
        <taxon>Spirochaetales</taxon>
        <taxon>Breznakiellaceae</taxon>
        <taxon>Breznakiella</taxon>
    </lineage>
</organism>
<evidence type="ECO:0000313" key="1">
    <source>
        <dbReference type="EMBL" id="QQO09731.1"/>
    </source>
</evidence>
<keyword evidence="2" id="KW-1185">Reference proteome</keyword>
<evidence type="ECO:0000313" key="2">
    <source>
        <dbReference type="Proteomes" id="UP000595917"/>
    </source>
</evidence>